<dbReference type="AlphaFoldDB" id="A0A4Q7ZS33"/>
<gene>
    <name evidence="1" type="ORF">EV385_5908</name>
</gene>
<dbReference type="RefSeq" id="WP_242625139.1">
    <property type="nucleotide sequence ID" value="NZ_SHKY01000001.1"/>
</dbReference>
<protein>
    <submittedName>
        <fullName evidence="1">Uncharacterized protein</fullName>
    </submittedName>
</protein>
<sequence length="59" mass="6547">MLPELRRRPAIKAIVYFDTENDAFGDRDISVDSSESGLAAFRRLAADPIFDVTVRPHAG</sequence>
<dbReference type="Proteomes" id="UP000292564">
    <property type="component" value="Unassembled WGS sequence"/>
</dbReference>
<evidence type="ECO:0000313" key="2">
    <source>
        <dbReference type="Proteomes" id="UP000292564"/>
    </source>
</evidence>
<dbReference type="EMBL" id="SHKY01000001">
    <property type="protein sequence ID" value="RZU53972.1"/>
    <property type="molecule type" value="Genomic_DNA"/>
</dbReference>
<comment type="caution">
    <text evidence="1">The sequence shown here is derived from an EMBL/GenBank/DDBJ whole genome shotgun (WGS) entry which is preliminary data.</text>
</comment>
<keyword evidence="2" id="KW-1185">Reference proteome</keyword>
<accession>A0A4Q7ZS33</accession>
<organism evidence="1 2">
    <name type="scientific">Krasilnikovia cinnamomea</name>
    <dbReference type="NCBI Taxonomy" id="349313"/>
    <lineage>
        <taxon>Bacteria</taxon>
        <taxon>Bacillati</taxon>
        <taxon>Actinomycetota</taxon>
        <taxon>Actinomycetes</taxon>
        <taxon>Micromonosporales</taxon>
        <taxon>Micromonosporaceae</taxon>
        <taxon>Krasilnikovia</taxon>
    </lineage>
</organism>
<evidence type="ECO:0000313" key="1">
    <source>
        <dbReference type="EMBL" id="RZU53972.1"/>
    </source>
</evidence>
<proteinExistence type="predicted"/>
<name>A0A4Q7ZS33_9ACTN</name>
<reference evidence="1 2" key="1">
    <citation type="submission" date="2019-02" db="EMBL/GenBank/DDBJ databases">
        <title>Sequencing the genomes of 1000 actinobacteria strains.</title>
        <authorList>
            <person name="Klenk H.-P."/>
        </authorList>
    </citation>
    <scope>NUCLEOTIDE SEQUENCE [LARGE SCALE GENOMIC DNA]</scope>
    <source>
        <strain evidence="1 2">DSM 45162</strain>
    </source>
</reference>